<keyword evidence="2" id="KW-1185">Reference proteome</keyword>
<dbReference type="RefSeq" id="WP_035905348.1">
    <property type="nucleotide sequence ID" value="NZ_AVPK01000006.1"/>
</dbReference>
<evidence type="ECO:0000313" key="2">
    <source>
        <dbReference type="Proteomes" id="UP000030011"/>
    </source>
</evidence>
<gene>
    <name evidence="1" type="ORF">N803_15000</name>
</gene>
<protein>
    <submittedName>
        <fullName evidence="1">Uncharacterized protein</fullName>
    </submittedName>
</protein>
<proteinExistence type="predicted"/>
<organism evidence="1 2">
    <name type="scientific">Knoellia subterranea KCTC 19937</name>
    <dbReference type="NCBI Taxonomy" id="1385521"/>
    <lineage>
        <taxon>Bacteria</taxon>
        <taxon>Bacillati</taxon>
        <taxon>Actinomycetota</taxon>
        <taxon>Actinomycetes</taxon>
        <taxon>Micrococcales</taxon>
        <taxon>Intrasporangiaceae</taxon>
        <taxon>Knoellia</taxon>
    </lineage>
</organism>
<name>A0A0A0JNU4_9MICO</name>
<dbReference type="AlphaFoldDB" id="A0A0A0JNU4"/>
<reference evidence="1 2" key="1">
    <citation type="submission" date="2013-08" db="EMBL/GenBank/DDBJ databases">
        <title>The genome sequence of Knoellia subterranea.</title>
        <authorList>
            <person name="Zhu W."/>
            <person name="Wang G."/>
        </authorList>
    </citation>
    <scope>NUCLEOTIDE SEQUENCE [LARGE SCALE GENOMIC DNA]</scope>
    <source>
        <strain evidence="1 2">KCTC 19937</strain>
    </source>
</reference>
<dbReference type="Proteomes" id="UP000030011">
    <property type="component" value="Unassembled WGS sequence"/>
</dbReference>
<dbReference type="eggNOG" id="ENOG5032IKS">
    <property type="taxonomic scope" value="Bacteria"/>
</dbReference>
<dbReference type="OrthoDB" id="4871748at2"/>
<sequence length="139" mass="15102">MPTPTRASRDAASTRPELVRRLLHSESFARSRHLAERLDSDPVMLAELLDLVRLRLVRIRADEHLAHLATLIADAVAWLDGIAFDGGASAAAVARRRMAVAALSYLVDFNDVIPDDAPGGTVDDQVVLEVVLSRALDRG</sequence>
<accession>A0A0A0JNU4</accession>
<evidence type="ECO:0000313" key="1">
    <source>
        <dbReference type="EMBL" id="KGN37291.1"/>
    </source>
</evidence>
<comment type="caution">
    <text evidence="1">The sequence shown here is derived from an EMBL/GenBank/DDBJ whole genome shotgun (WGS) entry which is preliminary data.</text>
</comment>
<dbReference type="EMBL" id="AVPK01000006">
    <property type="protein sequence ID" value="KGN37291.1"/>
    <property type="molecule type" value="Genomic_DNA"/>
</dbReference>